<name>A0ABP8QEZ5_9GAMM</name>
<dbReference type="SMART" id="SM00287">
    <property type="entry name" value="SH3b"/>
    <property type="match status" value="1"/>
</dbReference>
<evidence type="ECO:0000313" key="10">
    <source>
        <dbReference type="EMBL" id="GAA4500294.1"/>
    </source>
</evidence>
<organism evidence="10 11">
    <name type="scientific">Pseudaeromonas paramecii</name>
    <dbReference type="NCBI Taxonomy" id="2138166"/>
    <lineage>
        <taxon>Bacteria</taxon>
        <taxon>Pseudomonadati</taxon>
        <taxon>Pseudomonadota</taxon>
        <taxon>Gammaproteobacteria</taxon>
        <taxon>Aeromonadales</taxon>
        <taxon>Aeromonadaceae</taxon>
        <taxon>Pseudaeromonas</taxon>
    </lineage>
</organism>
<dbReference type="PROSITE" id="PS51781">
    <property type="entry name" value="SH3B"/>
    <property type="match status" value="1"/>
</dbReference>
<dbReference type="PIRSF" id="PIRSF006158">
    <property type="entry name" value="UCP006158_SH3"/>
    <property type="match status" value="1"/>
</dbReference>
<keyword evidence="3 8" id="KW-0732">Signal</keyword>
<evidence type="ECO:0000256" key="5">
    <source>
        <dbReference type="ARBA" id="ARBA00023136"/>
    </source>
</evidence>
<reference evidence="11" key="1">
    <citation type="journal article" date="2019" name="Int. J. Syst. Evol. Microbiol.">
        <title>The Global Catalogue of Microorganisms (GCM) 10K type strain sequencing project: providing services to taxonomists for standard genome sequencing and annotation.</title>
        <authorList>
            <consortium name="The Broad Institute Genomics Platform"/>
            <consortium name="The Broad Institute Genome Sequencing Center for Infectious Disease"/>
            <person name="Wu L."/>
            <person name="Ma J."/>
        </authorList>
    </citation>
    <scope>NUCLEOTIDE SEQUENCE [LARGE SCALE GENOMIC DNA]</scope>
    <source>
        <strain evidence="11">JCM 32226</strain>
    </source>
</reference>
<evidence type="ECO:0000259" key="9">
    <source>
        <dbReference type="PROSITE" id="PS51781"/>
    </source>
</evidence>
<dbReference type="Proteomes" id="UP001501321">
    <property type="component" value="Unassembled WGS sequence"/>
</dbReference>
<evidence type="ECO:0000256" key="8">
    <source>
        <dbReference type="SAM" id="SignalP"/>
    </source>
</evidence>
<sequence>MKRLLPLLLLCLPLGLHAAETRYVSEKLHTFLLAGPGKQFRILGSLNAGEPVTLLNLDDSGKFAQLTDARGRTGWLPVAQLQQAESLASRQPKLEQQLSELQAKLASKDSDTAKALDETQQQLGEAQAQLASLEASLKQKQGQLEKLVAENERLAKQLGTEEHDEQMRWLRNGGLVAGLGALAGIVLVYLPRPRRKKSEGWIN</sequence>
<dbReference type="InterPro" id="IPR016476">
    <property type="entry name" value="SH3_dom_pro"/>
</dbReference>
<gene>
    <name evidence="10" type="ORF">GCM10023095_21910</name>
</gene>
<keyword evidence="6" id="KW-0175">Coiled coil</keyword>
<proteinExistence type="predicted"/>
<keyword evidence="5 7" id="KW-0472">Membrane</keyword>
<keyword evidence="11" id="KW-1185">Reference proteome</keyword>
<keyword evidence="4 7" id="KW-1133">Transmembrane helix</keyword>
<dbReference type="InterPro" id="IPR003646">
    <property type="entry name" value="SH3-like_bac-type"/>
</dbReference>
<evidence type="ECO:0000313" key="11">
    <source>
        <dbReference type="Proteomes" id="UP001501321"/>
    </source>
</evidence>
<feature type="coiled-coil region" evidence="6">
    <location>
        <begin position="84"/>
        <end position="164"/>
    </location>
</feature>
<dbReference type="EMBL" id="BAABFC010000013">
    <property type="protein sequence ID" value="GAA4500294.1"/>
    <property type="molecule type" value="Genomic_DNA"/>
</dbReference>
<accession>A0ABP8QEZ5</accession>
<comment type="subcellular location">
    <subcellularLocation>
        <location evidence="1">Membrane</location>
        <topology evidence="1">Single-pass membrane protein</topology>
    </subcellularLocation>
</comment>
<protein>
    <submittedName>
        <fullName evidence="10">TIGR04211 family SH3 domain-containing protein</fullName>
    </submittedName>
</protein>
<evidence type="ECO:0000256" key="7">
    <source>
        <dbReference type="SAM" id="Phobius"/>
    </source>
</evidence>
<comment type="caution">
    <text evidence="10">The sequence shown here is derived from an EMBL/GenBank/DDBJ whole genome shotgun (WGS) entry which is preliminary data.</text>
</comment>
<feature type="domain" description="SH3b" evidence="9">
    <location>
        <begin position="19"/>
        <end position="85"/>
    </location>
</feature>
<feature type="chain" id="PRO_5046261401" evidence="8">
    <location>
        <begin position="19"/>
        <end position="203"/>
    </location>
</feature>
<feature type="transmembrane region" description="Helical" evidence="7">
    <location>
        <begin position="169"/>
        <end position="190"/>
    </location>
</feature>
<feature type="signal peptide" evidence="8">
    <location>
        <begin position="1"/>
        <end position="18"/>
    </location>
</feature>
<evidence type="ECO:0000256" key="1">
    <source>
        <dbReference type="ARBA" id="ARBA00004167"/>
    </source>
</evidence>
<dbReference type="NCBIfam" id="TIGR04211">
    <property type="entry name" value="SH3_and_anchor"/>
    <property type="match status" value="1"/>
</dbReference>
<keyword evidence="2 7" id="KW-0812">Transmembrane</keyword>
<evidence type="ECO:0000256" key="3">
    <source>
        <dbReference type="ARBA" id="ARBA00022729"/>
    </source>
</evidence>
<dbReference type="RefSeq" id="WP_345012983.1">
    <property type="nucleotide sequence ID" value="NZ_BAABFC010000013.1"/>
</dbReference>
<evidence type="ECO:0000256" key="4">
    <source>
        <dbReference type="ARBA" id="ARBA00022989"/>
    </source>
</evidence>
<evidence type="ECO:0000256" key="2">
    <source>
        <dbReference type="ARBA" id="ARBA00022692"/>
    </source>
</evidence>
<evidence type="ECO:0000256" key="6">
    <source>
        <dbReference type="SAM" id="Coils"/>
    </source>
</evidence>